<evidence type="ECO:0000313" key="1">
    <source>
        <dbReference type="EMBL" id="VEN62035.1"/>
    </source>
</evidence>
<protein>
    <submittedName>
        <fullName evidence="1">Uncharacterized protein</fullName>
    </submittedName>
</protein>
<proteinExistence type="predicted"/>
<dbReference type="Proteomes" id="UP000410492">
    <property type="component" value="Unassembled WGS sequence"/>
</dbReference>
<organism evidence="1 2">
    <name type="scientific">Callosobruchus maculatus</name>
    <name type="common">Southern cowpea weevil</name>
    <name type="synonym">Pulse bruchid</name>
    <dbReference type="NCBI Taxonomy" id="64391"/>
    <lineage>
        <taxon>Eukaryota</taxon>
        <taxon>Metazoa</taxon>
        <taxon>Ecdysozoa</taxon>
        <taxon>Arthropoda</taxon>
        <taxon>Hexapoda</taxon>
        <taxon>Insecta</taxon>
        <taxon>Pterygota</taxon>
        <taxon>Neoptera</taxon>
        <taxon>Endopterygota</taxon>
        <taxon>Coleoptera</taxon>
        <taxon>Polyphaga</taxon>
        <taxon>Cucujiformia</taxon>
        <taxon>Chrysomeloidea</taxon>
        <taxon>Chrysomelidae</taxon>
        <taxon>Bruchinae</taxon>
        <taxon>Bruchini</taxon>
        <taxon>Callosobruchus</taxon>
    </lineage>
</organism>
<dbReference type="EMBL" id="CAACVG010013590">
    <property type="protein sequence ID" value="VEN62035.1"/>
    <property type="molecule type" value="Genomic_DNA"/>
</dbReference>
<gene>
    <name evidence="1" type="ORF">CALMAC_LOCUS19280</name>
</gene>
<evidence type="ECO:0000313" key="2">
    <source>
        <dbReference type="Proteomes" id="UP000410492"/>
    </source>
</evidence>
<sequence length="85" mass="10274">MNIIIEHFYFIIERIIIEQCCKIVAMNDQEAETYWTDLQKVEDFTKIKMVCSEVPLIKFKLHSLINELYILSFCNETLWKLHTFI</sequence>
<reference evidence="1 2" key="1">
    <citation type="submission" date="2019-01" db="EMBL/GenBank/DDBJ databases">
        <authorList>
            <person name="Sayadi A."/>
        </authorList>
    </citation>
    <scope>NUCLEOTIDE SEQUENCE [LARGE SCALE GENOMIC DNA]</scope>
</reference>
<accession>A0A653DPT2</accession>
<keyword evidence="2" id="KW-1185">Reference proteome</keyword>
<name>A0A653DPT2_CALMS</name>
<dbReference type="OrthoDB" id="6703815at2759"/>
<dbReference type="AlphaFoldDB" id="A0A653DPT2"/>